<protein>
    <submittedName>
        <fullName evidence="1">Uncharacterized protein</fullName>
    </submittedName>
</protein>
<gene>
    <name evidence="1" type="ORF">G6011_09053</name>
</gene>
<keyword evidence="2" id="KW-1185">Reference proteome</keyword>
<reference evidence="1" key="1">
    <citation type="submission" date="2021-07" db="EMBL/GenBank/DDBJ databases">
        <title>Genome Resource of American Ginseng Black Spot Pathogen Alternaria panax.</title>
        <authorList>
            <person name="Qiu C."/>
            <person name="Wang W."/>
            <person name="Liu Z."/>
        </authorList>
    </citation>
    <scope>NUCLEOTIDE SEQUENCE</scope>
    <source>
        <strain evidence="1">BNCC115425</strain>
    </source>
</reference>
<dbReference type="Proteomes" id="UP001199106">
    <property type="component" value="Unassembled WGS sequence"/>
</dbReference>
<organism evidence="1 2">
    <name type="scientific">Alternaria panax</name>
    <dbReference type="NCBI Taxonomy" id="48097"/>
    <lineage>
        <taxon>Eukaryota</taxon>
        <taxon>Fungi</taxon>
        <taxon>Dikarya</taxon>
        <taxon>Ascomycota</taxon>
        <taxon>Pezizomycotina</taxon>
        <taxon>Dothideomycetes</taxon>
        <taxon>Pleosporomycetidae</taxon>
        <taxon>Pleosporales</taxon>
        <taxon>Pleosporineae</taxon>
        <taxon>Pleosporaceae</taxon>
        <taxon>Alternaria</taxon>
        <taxon>Alternaria sect. Panax</taxon>
    </lineage>
</organism>
<dbReference type="EMBL" id="JAANER010000004">
    <property type="protein sequence ID" value="KAG9190965.1"/>
    <property type="molecule type" value="Genomic_DNA"/>
</dbReference>
<name>A0AAD4IAF6_9PLEO</name>
<accession>A0AAD4IAF6</accession>
<comment type="caution">
    <text evidence="1">The sequence shown here is derived from an EMBL/GenBank/DDBJ whole genome shotgun (WGS) entry which is preliminary data.</text>
</comment>
<evidence type="ECO:0000313" key="2">
    <source>
        <dbReference type="Proteomes" id="UP001199106"/>
    </source>
</evidence>
<proteinExistence type="predicted"/>
<sequence length="106" mass="12201">MADVSYPESYLRTPIYALPFPHPKWHVKAGTGKVYEVTSPIWEEYDAEVGYVNSVGEVKESVEGCDGIKSVEGKNEKESSRKTKRRLDSLDEADDEIFKRRRFRNT</sequence>
<dbReference type="AlphaFoldDB" id="A0AAD4IAF6"/>
<evidence type="ECO:0000313" key="1">
    <source>
        <dbReference type="EMBL" id="KAG9190965.1"/>
    </source>
</evidence>